<accession>A0AC35FE53</accession>
<evidence type="ECO:0000313" key="2">
    <source>
        <dbReference type="WBParaSite" id="PS1159_v2.g1651.t1"/>
    </source>
</evidence>
<organism evidence="1 2">
    <name type="scientific">Panagrolaimus sp. PS1159</name>
    <dbReference type="NCBI Taxonomy" id="55785"/>
    <lineage>
        <taxon>Eukaryota</taxon>
        <taxon>Metazoa</taxon>
        <taxon>Ecdysozoa</taxon>
        <taxon>Nematoda</taxon>
        <taxon>Chromadorea</taxon>
        <taxon>Rhabditida</taxon>
        <taxon>Tylenchina</taxon>
        <taxon>Panagrolaimomorpha</taxon>
        <taxon>Panagrolaimoidea</taxon>
        <taxon>Panagrolaimidae</taxon>
        <taxon>Panagrolaimus</taxon>
    </lineage>
</organism>
<evidence type="ECO:0000313" key="1">
    <source>
        <dbReference type="Proteomes" id="UP000887580"/>
    </source>
</evidence>
<reference evidence="2" key="1">
    <citation type="submission" date="2022-11" db="UniProtKB">
        <authorList>
            <consortium name="WormBaseParasite"/>
        </authorList>
    </citation>
    <scope>IDENTIFICATION</scope>
</reference>
<protein>
    <submittedName>
        <fullName evidence="2">Uncharacterized protein</fullName>
    </submittedName>
</protein>
<dbReference type="Proteomes" id="UP000887580">
    <property type="component" value="Unplaced"/>
</dbReference>
<sequence length="30" mass="3462">MAVTDNTALLRARCKMIKTRQNALKSKERN</sequence>
<name>A0AC35FE53_9BILA</name>
<proteinExistence type="predicted"/>
<dbReference type="WBParaSite" id="PS1159_v2.g1651.t1">
    <property type="protein sequence ID" value="PS1159_v2.g1651.t1"/>
    <property type="gene ID" value="PS1159_v2.g1651"/>
</dbReference>